<dbReference type="PANTHER" id="PTHR12835:SF5">
    <property type="entry name" value="BIOTIN--PROTEIN LIGASE"/>
    <property type="match status" value="1"/>
</dbReference>
<keyword evidence="1" id="KW-0436">Ligase</keyword>
<dbReference type="InterPro" id="IPR045864">
    <property type="entry name" value="aa-tRNA-synth_II/BPL/LPL"/>
</dbReference>
<protein>
    <recommendedName>
        <fullName evidence="2">BPL/LPL catalytic domain-containing protein</fullName>
    </recommendedName>
</protein>
<dbReference type="Pfam" id="PF03099">
    <property type="entry name" value="BPL_LplA_LipB"/>
    <property type="match status" value="1"/>
</dbReference>
<evidence type="ECO:0000256" key="1">
    <source>
        <dbReference type="ARBA" id="ARBA00022598"/>
    </source>
</evidence>
<dbReference type="PROSITE" id="PS51733">
    <property type="entry name" value="BPL_LPL_CATALYTIC"/>
    <property type="match status" value="1"/>
</dbReference>
<sequence length="245" mass="25913">MIFGEPLLRHDVVGSTQDIAHDLALGGAVAGTVVTANFQTHGRGRRGHTWYAPPGANVCLTAVAPPVPGPDAWHVALVAGLAVAEGVAETAGVRTHVRFPNDVLVGGAKVAGVLVETVPERDGRVVPLIGLGVNVNIAEFPPEVRAIATSLERVSGVRRDVVSVEQAVLRRLGLCWDEWIYGGLAATLERWKPLHDPAARRTFVLDDTPVSCRVLDLATDGTLSVETPQNVLHRLPAAAIVLGEE</sequence>
<name>A0A6J4K5R5_9BACT</name>
<dbReference type="PANTHER" id="PTHR12835">
    <property type="entry name" value="BIOTIN PROTEIN LIGASE"/>
    <property type="match status" value="1"/>
</dbReference>
<accession>A0A6J4K5R5</accession>
<dbReference type="GO" id="GO:0004077">
    <property type="term" value="F:biotin--[biotin carboxyl-carrier protein] ligase activity"/>
    <property type="evidence" value="ECO:0007669"/>
    <property type="project" value="InterPro"/>
</dbReference>
<proteinExistence type="predicted"/>
<reference evidence="3" key="1">
    <citation type="submission" date="2020-02" db="EMBL/GenBank/DDBJ databases">
        <authorList>
            <person name="Meier V. D."/>
        </authorList>
    </citation>
    <scope>NUCLEOTIDE SEQUENCE</scope>
    <source>
        <strain evidence="3">AVDCRST_MAG63</strain>
    </source>
</reference>
<feature type="domain" description="BPL/LPL catalytic" evidence="2">
    <location>
        <begin position="1"/>
        <end position="180"/>
    </location>
</feature>
<dbReference type="Gene3D" id="3.30.930.10">
    <property type="entry name" value="Bira Bifunctional Protein, Domain 2"/>
    <property type="match status" value="1"/>
</dbReference>
<dbReference type="SUPFAM" id="SSF55681">
    <property type="entry name" value="Class II aaRS and biotin synthetases"/>
    <property type="match status" value="1"/>
</dbReference>
<evidence type="ECO:0000259" key="2">
    <source>
        <dbReference type="PROSITE" id="PS51733"/>
    </source>
</evidence>
<gene>
    <name evidence="3" type="ORF">AVDCRST_MAG63-4802</name>
</gene>
<dbReference type="AlphaFoldDB" id="A0A6J4K5R5"/>
<dbReference type="InterPro" id="IPR004408">
    <property type="entry name" value="Biotin_CoA_COase_ligase"/>
</dbReference>
<dbReference type="NCBIfam" id="TIGR00121">
    <property type="entry name" value="birA_ligase"/>
    <property type="match status" value="1"/>
</dbReference>
<dbReference type="InterPro" id="IPR004143">
    <property type="entry name" value="BPL_LPL_catalytic"/>
</dbReference>
<organism evidence="3">
    <name type="scientific">uncultured Armatimonadetes bacterium</name>
    <dbReference type="NCBI Taxonomy" id="157466"/>
    <lineage>
        <taxon>Bacteria</taxon>
        <taxon>Bacillati</taxon>
        <taxon>Armatimonadota</taxon>
        <taxon>environmental samples</taxon>
    </lineage>
</organism>
<dbReference type="GO" id="GO:0005737">
    <property type="term" value="C:cytoplasm"/>
    <property type="evidence" value="ECO:0007669"/>
    <property type="project" value="TreeGrafter"/>
</dbReference>
<dbReference type="EMBL" id="CADCTO010000673">
    <property type="protein sequence ID" value="CAA9296371.1"/>
    <property type="molecule type" value="Genomic_DNA"/>
</dbReference>
<evidence type="ECO:0000313" key="3">
    <source>
        <dbReference type="EMBL" id="CAA9296371.1"/>
    </source>
</evidence>